<evidence type="ECO:0000313" key="3">
    <source>
        <dbReference type="Proteomes" id="UP000186817"/>
    </source>
</evidence>
<dbReference type="EMBL" id="LSRX01000082">
    <property type="protein sequence ID" value="OLQ10234.1"/>
    <property type="molecule type" value="Genomic_DNA"/>
</dbReference>
<name>A0A1Q9ES25_SYMMI</name>
<accession>A0A1Q9ES25</accession>
<gene>
    <name evidence="2" type="ORF">AK812_SmicGene6090</name>
</gene>
<keyword evidence="1" id="KW-0472">Membrane</keyword>
<organism evidence="2 3">
    <name type="scientific">Symbiodinium microadriaticum</name>
    <name type="common">Dinoflagellate</name>
    <name type="synonym">Zooxanthella microadriatica</name>
    <dbReference type="NCBI Taxonomy" id="2951"/>
    <lineage>
        <taxon>Eukaryota</taxon>
        <taxon>Sar</taxon>
        <taxon>Alveolata</taxon>
        <taxon>Dinophyceae</taxon>
        <taxon>Suessiales</taxon>
        <taxon>Symbiodiniaceae</taxon>
        <taxon>Symbiodinium</taxon>
    </lineage>
</organism>
<comment type="caution">
    <text evidence="2">The sequence shown here is derived from an EMBL/GenBank/DDBJ whole genome shotgun (WGS) entry which is preliminary data.</text>
</comment>
<evidence type="ECO:0000256" key="1">
    <source>
        <dbReference type="SAM" id="Phobius"/>
    </source>
</evidence>
<keyword evidence="3" id="KW-1185">Reference proteome</keyword>
<feature type="transmembrane region" description="Helical" evidence="1">
    <location>
        <begin position="34"/>
        <end position="55"/>
    </location>
</feature>
<dbReference type="Proteomes" id="UP000186817">
    <property type="component" value="Unassembled WGS sequence"/>
</dbReference>
<keyword evidence="1" id="KW-1133">Transmembrane helix</keyword>
<sequence length="85" mass="9272">MRDPDTRDTMATTVNVVFGANETRMCEAEPMPGIGGWDVGFFLLLGISTQVGIAIKHQFEQIRMITNPPNPPVQVEIESGIDVAV</sequence>
<evidence type="ECO:0000313" key="2">
    <source>
        <dbReference type="EMBL" id="OLQ10234.1"/>
    </source>
</evidence>
<protein>
    <submittedName>
        <fullName evidence="2">Uncharacterized protein</fullName>
    </submittedName>
</protein>
<dbReference type="AlphaFoldDB" id="A0A1Q9ES25"/>
<proteinExistence type="predicted"/>
<keyword evidence="1" id="KW-0812">Transmembrane</keyword>
<reference evidence="2 3" key="1">
    <citation type="submission" date="2016-02" db="EMBL/GenBank/DDBJ databases">
        <title>Genome analysis of coral dinoflagellate symbionts highlights evolutionary adaptations to a symbiotic lifestyle.</title>
        <authorList>
            <person name="Aranda M."/>
            <person name="Li Y."/>
            <person name="Liew Y.J."/>
            <person name="Baumgarten S."/>
            <person name="Simakov O."/>
            <person name="Wilson M."/>
            <person name="Piel J."/>
            <person name="Ashoor H."/>
            <person name="Bougouffa S."/>
            <person name="Bajic V.B."/>
            <person name="Ryu T."/>
            <person name="Ravasi T."/>
            <person name="Bayer T."/>
            <person name="Micklem G."/>
            <person name="Kim H."/>
            <person name="Bhak J."/>
            <person name="Lajeunesse T.C."/>
            <person name="Voolstra C.R."/>
        </authorList>
    </citation>
    <scope>NUCLEOTIDE SEQUENCE [LARGE SCALE GENOMIC DNA]</scope>
    <source>
        <strain evidence="2 3">CCMP2467</strain>
    </source>
</reference>